<dbReference type="AlphaFoldDB" id="A0A1L9PX64"/>
<dbReference type="OrthoDB" id="427960at2759"/>
<organism evidence="2 3">
    <name type="scientific">Aspergillus versicolor CBS 583.65</name>
    <dbReference type="NCBI Taxonomy" id="1036611"/>
    <lineage>
        <taxon>Eukaryota</taxon>
        <taxon>Fungi</taxon>
        <taxon>Dikarya</taxon>
        <taxon>Ascomycota</taxon>
        <taxon>Pezizomycotina</taxon>
        <taxon>Eurotiomycetes</taxon>
        <taxon>Eurotiomycetidae</taxon>
        <taxon>Eurotiales</taxon>
        <taxon>Aspergillaceae</taxon>
        <taxon>Aspergillus</taxon>
        <taxon>Aspergillus subgen. Nidulantes</taxon>
    </lineage>
</organism>
<feature type="compositionally biased region" description="Low complexity" evidence="1">
    <location>
        <begin position="28"/>
        <end position="44"/>
    </location>
</feature>
<gene>
    <name evidence="2" type="ORF">ASPVEDRAFT_55842</name>
</gene>
<dbReference type="Proteomes" id="UP000184073">
    <property type="component" value="Unassembled WGS sequence"/>
</dbReference>
<dbReference type="GeneID" id="63730633"/>
<sequence length="209" mass="22435">MSRPSPSGPKPEKNMSSRLLTMKFMQRAAASAASKESSQPASPSESKDSTPKKRRVSAGPDSPVAHSSDMEAISAALAEEEERRRDAISRQAAEAGETEWVLDFGGTDAVTQYAPQPLVVADTSLDADDADMDYGGRQAYGNYKKKNTPKPSGERAEDESNTTKSPAKSQNKPGKVNLDEMVSISGTGGRSKPPSNNANQKPQKKRKHK</sequence>
<feature type="region of interest" description="Disordered" evidence="1">
    <location>
        <begin position="125"/>
        <end position="209"/>
    </location>
</feature>
<evidence type="ECO:0000313" key="2">
    <source>
        <dbReference type="EMBL" id="OJJ06129.1"/>
    </source>
</evidence>
<dbReference type="STRING" id="1036611.A0A1L9PX64"/>
<evidence type="ECO:0000256" key="1">
    <source>
        <dbReference type="SAM" id="MobiDB-lite"/>
    </source>
</evidence>
<feature type="compositionally biased region" description="Polar residues" evidence="1">
    <location>
        <begin position="162"/>
        <end position="172"/>
    </location>
</feature>
<feature type="region of interest" description="Disordered" evidence="1">
    <location>
        <begin position="1"/>
        <end position="100"/>
    </location>
</feature>
<reference evidence="3" key="1">
    <citation type="journal article" date="2017" name="Genome Biol.">
        <title>Comparative genomics reveals high biological diversity and specific adaptations in the industrially and medically important fungal genus Aspergillus.</title>
        <authorList>
            <person name="de Vries R.P."/>
            <person name="Riley R."/>
            <person name="Wiebenga A."/>
            <person name="Aguilar-Osorio G."/>
            <person name="Amillis S."/>
            <person name="Uchima C.A."/>
            <person name="Anderluh G."/>
            <person name="Asadollahi M."/>
            <person name="Askin M."/>
            <person name="Barry K."/>
            <person name="Battaglia E."/>
            <person name="Bayram O."/>
            <person name="Benocci T."/>
            <person name="Braus-Stromeyer S.A."/>
            <person name="Caldana C."/>
            <person name="Canovas D."/>
            <person name="Cerqueira G.C."/>
            <person name="Chen F."/>
            <person name="Chen W."/>
            <person name="Choi C."/>
            <person name="Clum A."/>
            <person name="Dos Santos R.A."/>
            <person name="Damasio A.R."/>
            <person name="Diallinas G."/>
            <person name="Emri T."/>
            <person name="Fekete E."/>
            <person name="Flipphi M."/>
            <person name="Freyberg S."/>
            <person name="Gallo A."/>
            <person name="Gournas C."/>
            <person name="Habgood R."/>
            <person name="Hainaut M."/>
            <person name="Harispe M.L."/>
            <person name="Henrissat B."/>
            <person name="Hilden K.S."/>
            <person name="Hope R."/>
            <person name="Hossain A."/>
            <person name="Karabika E."/>
            <person name="Karaffa L."/>
            <person name="Karanyi Z."/>
            <person name="Krasevec N."/>
            <person name="Kuo A."/>
            <person name="Kusch H."/>
            <person name="LaButti K."/>
            <person name="Lagendijk E.L."/>
            <person name="Lapidus A."/>
            <person name="Levasseur A."/>
            <person name="Lindquist E."/>
            <person name="Lipzen A."/>
            <person name="Logrieco A.F."/>
            <person name="MacCabe A."/>
            <person name="Maekelae M.R."/>
            <person name="Malavazi I."/>
            <person name="Melin P."/>
            <person name="Meyer V."/>
            <person name="Mielnichuk N."/>
            <person name="Miskei M."/>
            <person name="Molnar A.P."/>
            <person name="Mule G."/>
            <person name="Ngan C.Y."/>
            <person name="Orejas M."/>
            <person name="Orosz E."/>
            <person name="Ouedraogo J.P."/>
            <person name="Overkamp K.M."/>
            <person name="Park H.-S."/>
            <person name="Perrone G."/>
            <person name="Piumi F."/>
            <person name="Punt P.J."/>
            <person name="Ram A.F."/>
            <person name="Ramon A."/>
            <person name="Rauscher S."/>
            <person name="Record E."/>
            <person name="Riano-Pachon D.M."/>
            <person name="Robert V."/>
            <person name="Roehrig J."/>
            <person name="Ruller R."/>
            <person name="Salamov A."/>
            <person name="Salih N.S."/>
            <person name="Samson R.A."/>
            <person name="Sandor E."/>
            <person name="Sanguinetti M."/>
            <person name="Schuetze T."/>
            <person name="Sepcic K."/>
            <person name="Shelest E."/>
            <person name="Sherlock G."/>
            <person name="Sophianopoulou V."/>
            <person name="Squina F.M."/>
            <person name="Sun H."/>
            <person name="Susca A."/>
            <person name="Todd R.B."/>
            <person name="Tsang A."/>
            <person name="Unkles S.E."/>
            <person name="van de Wiele N."/>
            <person name="van Rossen-Uffink D."/>
            <person name="Oliveira J.V."/>
            <person name="Vesth T.C."/>
            <person name="Visser J."/>
            <person name="Yu J.-H."/>
            <person name="Zhou M."/>
            <person name="Andersen M.R."/>
            <person name="Archer D.B."/>
            <person name="Baker S.E."/>
            <person name="Benoit I."/>
            <person name="Brakhage A.A."/>
            <person name="Braus G.H."/>
            <person name="Fischer R."/>
            <person name="Frisvad J.C."/>
            <person name="Goldman G.H."/>
            <person name="Houbraken J."/>
            <person name="Oakley B."/>
            <person name="Pocsi I."/>
            <person name="Scazzocchio C."/>
            <person name="Seiboth B."/>
            <person name="vanKuyk P.A."/>
            <person name="Wortman J."/>
            <person name="Dyer P.S."/>
            <person name="Grigoriev I.V."/>
        </authorList>
    </citation>
    <scope>NUCLEOTIDE SEQUENCE [LARGE SCALE GENOMIC DNA]</scope>
    <source>
        <strain evidence="3">CBS 583.65</strain>
    </source>
</reference>
<keyword evidence="3" id="KW-1185">Reference proteome</keyword>
<dbReference type="RefSeq" id="XP_040671891.1">
    <property type="nucleotide sequence ID" value="XM_040815122.1"/>
</dbReference>
<dbReference type="EMBL" id="KV878134">
    <property type="protein sequence ID" value="OJJ06129.1"/>
    <property type="molecule type" value="Genomic_DNA"/>
</dbReference>
<evidence type="ECO:0000313" key="3">
    <source>
        <dbReference type="Proteomes" id="UP000184073"/>
    </source>
</evidence>
<protein>
    <submittedName>
        <fullName evidence="2">Uncharacterized protein</fullName>
    </submittedName>
</protein>
<dbReference type="VEuPathDB" id="FungiDB:ASPVEDRAFT_55842"/>
<name>A0A1L9PX64_ASPVE</name>
<accession>A0A1L9PX64</accession>
<proteinExistence type="predicted"/>